<organism evidence="1 2">
    <name type="scientific">Flaviaesturariibacter amylovorans</name>
    <dbReference type="NCBI Taxonomy" id="1084520"/>
    <lineage>
        <taxon>Bacteria</taxon>
        <taxon>Pseudomonadati</taxon>
        <taxon>Bacteroidota</taxon>
        <taxon>Chitinophagia</taxon>
        <taxon>Chitinophagales</taxon>
        <taxon>Chitinophagaceae</taxon>
        <taxon>Flaviaestuariibacter</taxon>
    </lineage>
</organism>
<dbReference type="EMBL" id="BAABGY010000002">
    <property type="protein sequence ID" value="GAA4320047.1"/>
    <property type="molecule type" value="Genomic_DNA"/>
</dbReference>
<evidence type="ECO:0008006" key="3">
    <source>
        <dbReference type="Google" id="ProtNLM"/>
    </source>
</evidence>
<reference evidence="2" key="1">
    <citation type="journal article" date="2019" name="Int. J. Syst. Evol. Microbiol.">
        <title>The Global Catalogue of Microorganisms (GCM) 10K type strain sequencing project: providing services to taxonomists for standard genome sequencing and annotation.</title>
        <authorList>
            <consortium name="The Broad Institute Genomics Platform"/>
            <consortium name="The Broad Institute Genome Sequencing Center for Infectious Disease"/>
            <person name="Wu L."/>
            <person name="Ma J."/>
        </authorList>
    </citation>
    <scope>NUCLEOTIDE SEQUENCE [LARGE SCALE GENOMIC DNA]</scope>
    <source>
        <strain evidence="2">JCM 17919</strain>
    </source>
</reference>
<protein>
    <recommendedName>
        <fullName evidence="3">TonB C-terminal domain-containing protein</fullName>
    </recommendedName>
</protein>
<dbReference type="Proteomes" id="UP001501725">
    <property type="component" value="Unassembled WGS sequence"/>
</dbReference>
<proteinExistence type="predicted"/>
<sequence length="423" mass="46252">MLTEVQQVMPAATTYTINPAQPYGIESENGTTVYIPADAFVVAGTGLPPEGPVAVRVVECNRTGDILAANLSTTSQGRLLETGGMLYIDAQYNGQPCTLAAGKSLDLTFPYDTPRPGMRTFTGRWDGRQMDWTPRDERSYRTIFDGVGFEMADDDGSTGAYFPPDVGTFEAFCREHFRWPTGTEGPITPRDVRISFVINEYGAAERVRVHNSPSAAYDAQVAAAFAQMPCWIPAQRLGMPKANAFTQDLQFWWPFNAGDADSLVKVTVRGIGFDSLFTMYTNVPGRYRLRTTALGWINCDRFYNEPGEKVEFYVDAGSSKDVDVKLVFHSIRSVMQGRLQDDRFVFTGIPVGMDVTIVAMKADGSVFGLALKPWKTAAGTIKELAFEEVTLGCLKERLSHVAAAAPATTARAAPPAPLLTASR</sequence>
<accession>A0ABP8G9E2</accession>
<comment type="caution">
    <text evidence="1">The sequence shown here is derived from an EMBL/GenBank/DDBJ whole genome shotgun (WGS) entry which is preliminary data.</text>
</comment>
<evidence type="ECO:0000313" key="1">
    <source>
        <dbReference type="EMBL" id="GAA4320047.1"/>
    </source>
</evidence>
<gene>
    <name evidence="1" type="ORF">GCM10023184_05030</name>
</gene>
<keyword evidence="2" id="KW-1185">Reference proteome</keyword>
<name>A0ABP8G9E2_9BACT</name>
<evidence type="ECO:0000313" key="2">
    <source>
        <dbReference type="Proteomes" id="UP001501725"/>
    </source>
</evidence>